<organism evidence="2 3">
    <name type="scientific">Dentipellis fragilis</name>
    <dbReference type="NCBI Taxonomy" id="205917"/>
    <lineage>
        <taxon>Eukaryota</taxon>
        <taxon>Fungi</taxon>
        <taxon>Dikarya</taxon>
        <taxon>Basidiomycota</taxon>
        <taxon>Agaricomycotina</taxon>
        <taxon>Agaricomycetes</taxon>
        <taxon>Russulales</taxon>
        <taxon>Hericiaceae</taxon>
        <taxon>Dentipellis</taxon>
    </lineage>
</organism>
<evidence type="ECO:0000313" key="3">
    <source>
        <dbReference type="Proteomes" id="UP000298327"/>
    </source>
</evidence>
<dbReference type="AlphaFoldDB" id="A0A4Y9Z2D1"/>
<accession>A0A4Y9Z2D1</accession>
<dbReference type="Proteomes" id="UP000298327">
    <property type="component" value="Unassembled WGS sequence"/>
</dbReference>
<sequence>MTPPRFGFLNLEDDDASSTTDMTLRRRRHPKYYNNLDKLSIFLVSGCLFQVQRSLLTRESTVFEGMFACPPPRGQEEGDSDSAPIIIPDVSQAEFEALLEFLYEGMHDTYSENMTLEKAINLLSVSTRFECDNIKRRALEEITSRHEEMEPFDAIELGLRFHRCEWVARAFIPLAERSTPLALSEVSRLPLDIATLLWHVREHKQLQILEQDIRPSPPSPWGTPVPREDSPPISEYDDIFIQLKLTDWLSTKFES</sequence>
<dbReference type="Pfam" id="PF00651">
    <property type="entry name" value="BTB"/>
    <property type="match status" value="1"/>
</dbReference>
<dbReference type="OrthoDB" id="2367075at2759"/>
<keyword evidence="3" id="KW-1185">Reference proteome</keyword>
<dbReference type="InterPro" id="IPR011333">
    <property type="entry name" value="SKP1/BTB/POZ_sf"/>
</dbReference>
<feature type="domain" description="BTB" evidence="1">
    <location>
        <begin position="38"/>
        <end position="105"/>
    </location>
</feature>
<dbReference type="SUPFAM" id="SSF54695">
    <property type="entry name" value="POZ domain"/>
    <property type="match status" value="1"/>
</dbReference>
<dbReference type="STRING" id="205917.A0A4Y9Z2D1"/>
<dbReference type="EMBL" id="SEOQ01000154">
    <property type="protein sequence ID" value="TFY68764.1"/>
    <property type="molecule type" value="Genomic_DNA"/>
</dbReference>
<dbReference type="SMART" id="SM00225">
    <property type="entry name" value="BTB"/>
    <property type="match status" value="1"/>
</dbReference>
<evidence type="ECO:0000313" key="2">
    <source>
        <dbReference type="EMBL" id="TFY68764.1"/>
    </source>
</evidence>
<evidence type="ECO:0000259" key="1">
    <source>
        <dbReference type="PROSITE" id="PS50097"/>
    </source>
</evidence>
<reference evidence="2 3" key="1">
    <citation type="submission" date="2019-02" db="EMBL/GenBank/DDBJ databases">
        <title>Genome sequencing of the rare red list fungi Dentipellis fragilis.</title>
        <authorList>
            <person name="Buettner E."/>
            <person name="Kellner H."/>
        </authorList>
    </citation>
    <scope>NUCLEOTIDE SEQUENCE [LARGE SCALE GENOMIC DNA]</scope>
    <source>
        <strain evidence="2 3">DSM 105465</strain>
    </source>
</reference>
<dbReference type="PROSITE" id="PS50097">
    <property type="entry name" value="BTB"/>
    <property type="match status" value="1"/>
</dbReference>
<gene>
    <name evidence="2" type="ORF">EVG20_g3430</name>
</gene>
<name>A0A4Y9Z2D1_9AGAM</name>
<dbReference type="Gene3D" id="3.30.710.10">
    <property type="entry name" value="Potassium Channel Kv1.1, Chain A"/>
    <property type="match status" value="1"/>
</dbReference>
<dbReference type="InterPro" id="IPR000210">
    <property type="entry name" value="BTB/POZ_dom"/>
</dbReference>
<protein>
    <recommendedName>
        <fullName evidence="1">BTB domain-containing protein</fullName>
    </recommendedName>
</protein>
<proteinExistence type="predicted"/>
<comment type="caution">
    <text evidence="2">The sequence shown here is derived from an EMBL/GenBank/DDBJ whole genome shotgun (WGS) entry which is preliminary data.</text>
</comment>